<dbReference type="EMBL" id="CAJPWZ010001644">
    <property type="protein sequence ID" value="CAG2219851.1"/>
    <property type="molecule type" value="Genomic_DNA"/>
</dbReference>
<dbReference type="Gene3D" id="3.30.160.60">
    <property type="entry name" value="Classic Zinc Finger"/>
    <property type="match status" value="1"/>
</dbReference>
<evidence type="ECO:0000313" key="3">
    <source>
        <dbReference type="EMBL" id="CAG2219851.1"/>
    </source>
</evidence>
<dbReference type="SMART" id="SM00336">
    <property type="entry name" value="BBOX"/>
    <property type="match status" value="1"/>
</dbReference>
<proteinExistence type="predicted"/>
<evidence type="ECO:0000313" key="4">
    <source>
        <dbReference type="Proteomes" id="UP000683360"/>
    </source>
</evidence>
<dbReference type="PROSITE" id="PS50119">
    <property type="entry name" value="ZF_BBOX"/>
    <property type="match status" value="1"/>
</dbReference>
<sequence>MATPSKYKEQFDDLLTCTICLETTATHIERIKEHKTDCSFGIKATKDSFCTENRCWTNEQFKGVKMCNSCHVKNKTKEAVSWCTTCEEAFCGQCEEYHKSFKITSKHTVINFKKFQSDQSSYQLTGSIELRRSCRQDRRSFLRGSFKALLYIVRNTFTRNMKTSYRFKKLQVILNSPNKQPN</sequence>
<accession>A0A8S3SGH9</accession>
<dbReference type="Proteomes" id="UP000683360">
    <property type="component" value="Unassembled WGS sequence"/>
</dbReference>
<keyword evidence="4" id="KW-1185">Reference proteome</keyword>
<name>A0A8S3SGH9_MYTED</name>
<gene>
    <name evidence="3" type="ORF">MEDL_33350</name>
</gene>
<reference evidence="3" key="1">
    <citation type="submission" date="2021-03" db="EMBL/GenBank/DDBJ databases">
        <authorList>
            <person name="Bekaert M."/>
        </authorList>
    </citation>
    <scope>NUCLEOTIDE SEQUENCE</scope>
</reference>
<dbReference type="OrthoDB" id="10066958at2759"/>
<protein>
    <recommendedName>
        <fullName evidence="2">B box-type domain-containing protein</fullName>
    </recommendedName>
</protein>
<keyword evidence="1" id="KW-0479">Metal-binding</keyword>
<dbReference type="InterPro" id="IPR000315">
    <property type="entry name" value="Znf_B-box"/>
</dbReference>
<keyword evidence="1" id="KW-0862">Zinc</keyword>
<dbReference type="AlphaFoldDB" id="A0A8S3SGH9"/>
<feature type="domain" description="B box-type" evidence="2">
    <location>
        <begin position="62"/>
        <end position="112"/>
    </location>
</feature>
<evidence type="ECO:0000259" key="2">
    <source>
        <dbReference type="PROSITE" id="PS50119"/>
    </source>
</evidence>
<keyword evidence="1" id="KW-0863">Zinc-finger</keyword>
<comment type="caution">
    <text evidence="3">The sequence shown here is derived from an EMBL/GenBank/DDBJ whole genome shotgun (WGS) entry which is preliminary data.</text>
</comment>
<organism evidence="3 4">
    <name type="scientific">Mytilus edulis</name>
    <name type="common">Blue mussel</name>
    <dbReference type="NCBI Taxonomy" id="6550"/>
    <lineage>
        <taxon>Eukaryota</taxon>
        <taxon>Metazoa</taxon>
        <taxon>Spiralia</taxon>
        <taxon>Lophotrochozoa</taxon>
        <taxon>Mollusca</taxon>
        <taxon>Bivalvia</taxon>
        <taxon>Autobranchia</taxon>
        <taxon>Pteriomorphia</taxon>
        <taxon>Mytilida</taxon>
        <taxon>Mytiloidea</taxon>
        <taxon>Mytilidae</taxon>
        <taxon>Mytilinae</taxon>
        <taxon>Mytilus</taxon>
    </lineage>
</organism>
<dbReference type="GO" id="GO:0008270">
    <property type="term" value="F:zinc ion binding"/>
    <property type="evidence" value="ECO:0007669"/>
    <property type="project" value="UniProtKB-KW"/>
</dbReference>
<evidence type="ECO:0000256" key="1">
    <source>
        <dbReference type="PROSITE-ProRule" id="PRU00024"/>
    </source>
</evidence>